<organism evidence="2 3">
    <name type="scientific">Bradyrhizobium cytisi</name>
    <dbReference type="NCBI Taxonomy" id="515489"/>
    <lineage>
        <taxon>Bacteria</taxon>
        <taxon>Pseudomonadati</taxon>
        <taxon>Pseudomonadota</taxon>
        <taxon>Alphaproteobacteria</taxon>
        <taxon>Hyphomicrobiales</taxon>
        <taxon>Nitrobacteraceae</taxon>
        <taxon>Bradyrhizobium</taxon>
    </lineage>
</organism>
<accession>A0A5S4X3H3</accession>
<keyword evidence="3" id="KW-1185">Reference proteome</keyword>
<dbReference type="InterPro" id="IPR036736">
    <property type="entry name" value="ACP-like_sf"/>
</dbReference>
<protein>
    <submittedName>
        <fullName evidence="2">Acyl carrier protein</fullName>
    </submittedName>
</protein>
<gene>
    <name evidence="2" type="ORF">FXB38_01475</name>
</gene>
<dbReference type="RefSeq" id="WP_148749005.1">
    <property type="nucleotide sequence ID" value="NZ_VSSR01000002.1"/>
</dbReference>
<evidence type="ECO:0000256" key="1">
    <source>
        <dbReference type="SAM" id="Phobius"/>
    </source>
</evidence>
<dbReference type="Gene3D" id="1.10.1200.10">
    <property type="entry name" value="ACP-like"/>
    <property type="match status" value="1"/>
</dbReference>
<keyword evidence="1" id="KW-1133">Transmembrane helix</keyword>
<feature type="transmembrane region" description="Helical" evidence="1">
    <location>
        <begin position="131"/>
        <end position="149"/>
    </location>
</feature>
<name>A0A5S4X3H3_9BRAD</name>
<keyword evidence="1" id="KW-0472">Membrane</keyword>
<sequence>MKDTLNFVGDGDDVDVIHDVERTFGIKLTDAEAEQTRTVGQLYDLIEVKHPNAGSRTQVCLSQMAFYRLRRALKTMGIASEITPQTPISVLERLEPRSMAPKWRRLAQGSGLDLPSLEASFRMSARWPRPFRWPALFVLGLLGCLWHAVGTSLDNLLVLFLAAALCFGFGYERWLVSRIVPRRILTIGELAREAAGCSFAKLTNENKECAPFDRWFALTAILRGITGHKITITRETTFFAEHAKPTA</sequence>
<comment type="caution">
    <text evidence="2">The sequence shown here is derived from an EMBL/GenBank/DDBJ whole genome shotgun (WGS) entry which is preliminary data.</text>
</comment>
<keyword evidence="1" id="KW-0812">Transmembrane</keyword>
<feature type="transmembrane region" description="Helical" evidence="1">
    <location>
        <begin position="155"/>
        <end position="176"/>
    </location>
</feature>
<dbReference type="Proteomes" id="UP000324853">
    <property type="component" value="Unassembled WGS sequence"/>
</dbReference>
<reference evidence="2 3" key="1">
    <citation type="submission" date="2019-08" db="EMBL/GenBank/DDBJ databases">
        <title>Bradyrhizobium hipponensis sp. nov., a rhizobium isolated from a Lupinus angustifolius root nodule in Tunisia.</title>
        <authorList>
            <person name="Off K."/>
            <person name="Rejili M."/>
            <person name="Mars M."/>
            <person name="Brachmann A."/>
            <person name="Marin M."/>
        </authorList>
    </citation>
    <scope>NUCLEOTIDE SEQUENCE [LARGE SCALE GENOMIC DNA]</scope>
    <source>
        <strain evidence="2 3">CTAW11</strain>
    </source>
</reference>
<dbReference type="AlphaFoldDB" id="A0A5S4X3H3"/>
<dbReference type="EMBL" id="VSSR01000002">
    <property type="protein sequence ID" value="TYL88658.1"/>
    <property type="molecule type" value="Genomic_DNA"/>
</dbReference>
<dbReference type="OrthoDB" id="7466720at2"/>
<evidence type="ECO:0000313" key="3">
    <source>
        <dbReference type="Proteomes" id="UP000324853"/>
    </source>
</evidence>
<evidence type="ECO:0000313" key="2">
    <source>
        <dbReference type="EMBL" id="TYL88658.1"/>
    </source>
</evidence>
<proteinExistence type="predicted"/>